<evidence type="ECO:0000313" key="2">
    <source>
        <dbReference type="Proteomes" id="UP000299580"/>
    </source>
</evidence>
<keyword evidence="2" id="KW-1185">Reference proteome</keyword>
<evidence type="ECO:0000313" key="1">
    <source>
        <dbReference type="EMBL" id="QCR07704.1"/>
    </source>
</evidence>
<dbReference type="EMBL" id="CP034035">
    <property type="protein sequence ID" value="QCR07704.1"/>
    <property type="molecule type" value="Genomic_DNA"/>
</dbReference>
<name>A0A4P8QWE4_9GAMM</name>
<reference evidence="1 2" key="1">
    <citation type="submission" date="2018-11" db="EMBL/GenBank/DDBJ databases">
        <title>Genome sequences of Brenneria nigrifluens and Brenneria rubrifaciens.</title>
        <authorList>
            <person name="Poret-Peterson A.T."/>
            <person name="McClean A.E."/>
            <person name="Kluepfel D.A."/>
        </authorList>
    </citation>
    <scope>NUCLEOTIDE SEQUENCE [LARGE SCALE GENOMIC DNA]</scope>
    <source>
        <strain evidence="1 2">6D370</strain>
    </source>
</reference>
<protein>
    <submittedName>
        <fullName evidence="1">Uncharacterized protein</fullName>
    </submittedName>
</protein>
<gene>
    <name evidence="1" type="ORF">EH207_03625</name>
</gene>
<accession>A0A4P8QWE4</accession>
<dbReference type="Proteomes" id="UP000299580">
    <property type="component" value="Chromosome"/>
</dbReference>
<dbReference type="KEGG" id="brb:EH207_03625"/>
<organism evidence="1 2">
    <name type="scientific">Brenneria rubrifaciens</name>
    <dbReference type="NCBI Taxonomy" id="55213"/>
    <lineage>
        <taxon>Bacteria</taxon>
        <taxon>Pseudomonadati</taxon>
        <taxon>Pseudomonadota</taxon>
        <taxon>Gammaproteobacteria</taxon>
        <taxon>Enterobacterales</taxon>
        <taxon>Pectobacteriaceae</taxon>
        <taxon>Brenneria</taxon>
    </lineage>
</organism>
<proteinExistence type="predicted"/>
<dbReference type="RefSeq" id="WP_137712773.1">
    <property type="nucleotide sequence ID" value="NZ_CP034035.1"/>
</dbReference>
<dbReference type="AlphaFoldDB" id="A0A4P8QWE4"/>
<sequence length="95" mass="10489">MPKTLTNLRFPVMQKSGGCRISFSFQTEGGHFSFARSGHLIANRMEIAPVAALPKREWGINLNRLGKVGYSAFISEEIGGINEMNFEFISQAPAL</sequence>